<proteinExistence type="predicted"/>
<reference evidence="2" key="2">
    <citation type="journal article" date="2017" name="J. Anim. Genet.">
        <title>Multiple reference genome sequences of hot pepper reveal the massive evolution of plant disease resistance genes by retroduplication.</title>
        <authorList>
            <person name="Kim S."/>
            <person name="Park J."/>
            <person name="Yeom S.-I."/>
            <person name="Kim Y.-M."/>
            <person name="Seo E."/>
            <person name="Kim K.-T."/>
            <person name="Kim M.-S."/>
            <person name="Lee J.M."/>
            <person name="Cheong K."/>
            <person name="Shin H.-S."/>
            <person name="Kim S.-B."/>
            <person name="Han K."/>
            <person name="Lee J."/>
            <person name="Park M."/>
            <person name="Lee H.-A."/>
            <person name="Lee H.-Y."/>
            <person name="Lee Y."/>
            <person name="Oh S."/>
            <person name="Lee J.H."/>
            <person name="Choi E."/>
            <person name="Choi E."/>
            <person name="Lee S.E."/>
            <person name="Jeon J."/>
            <person name="Kim H."/>
            <person name="Choi G."/>
            <person name="Song H."/>
            <person name="Lee J."/>
            <person name="Lee S.-C."/>
            <person name="Kwon J.-K."/>
            <person name="Lee H.-Y."/>
            <person name="Koo N."/>
            <person name="Hong Y."/>
            <person name="Kim R.W."/>
            <person name="Kang W.-H."/>
            <person name="Huh J.H."/>
            <person name="Kang B.-C."/>
            <person name="Yang T.-J."/>
            <person name="Lee Y.-H."/>
            <person name="Bennetzen J.L."/>
            <person name="Choi D."/>
        </authorList>
    </citation>
    <scope>NUCLEOTIDE SEQUENCE [LARGE SCALE GENOMIC DNA]</scope>
    <source>
        <strain evidence="2">cv. PBC81</strain>
    </source>
</reference>
<sequence length="175" mass="20201">MHTATQFKSSLKRRPHKQDREEVQISNVLVKFFGVGENACRKMRLSTKYVWFVTCLDGLYRSLWFNNSFFVWIDGMVLYVNSYVELIDPPPSSTSHRPRCDRPLKIPIPISILLENSNPENRKILKGVNGVAASLISSEDTTMLNARVVSDMDVVVKKRVKLKKRVYKVKKSKRV</sequence>
<evidence type="ECO:0000313" key="1">
    <source>
        <dbReference type="EMBL" id="PHT36383.1"/>
    </source>
</evidence>
<reference evidence="1 2" key="1">
    <citation type="journal article" date="2017" name="Genome Biol.">
        <title>New reference genome sequences of hot pepper reveal the massive evolution of plant disease-resistance genes by retroduplication.</title>
        <authorList>
            <person name="Kim S."/>
            <person name="Park J."/>
            <person name="Yeom S.I."/>
            <person name="Kim Y.M."/>
            <person name="Seo E."/>
            <person name="Kim K.T."/>
            <person name="Kim M.S."/>
            <person name="Lee J.M."/>
            <person name="Cheong K."/>
            <person name="Shin H.S."/>
            <person name="Kim S.B."/>
            <person name="Han K."/>
            <person name="Lee J."/>
            <person name="Park M."/>
            <person name="Lee H.A."/>
            <person name="Lee H.Y."/>
            <person name="Lee Y."/>
            <person name="Oh S."/>
            <person name="Lee J.H."/>
            <person name="Choi E."/>
            <person name="Choi E."/>
            <person name="Lee S.E."/>
            <person name="Jeon J."/>
            <person name="Kim H."/>
            <person name="Choi G."/>
            <person name="Song H."/>
            <person name="Lee J."/>
            <person name="Lee S.C."/>
            <person name="Kwon J.K."/>
            <person name="Lee H.Y."/>
            <person name="Koo N."/>
            <person name="Hong Y."/>
            <person name="Kim R.W."/>
            <person name="Kang W.H."/>
            <person name="Huh J.H."/>
            <person name="Kang B.C."/>
            <person name="Yang T.J."/>
            <person name="Lee Y.H."/>
            <person name="Bennetzen J.L."/>
            <person name="Choi D."/>
        </authorList>
    </citation>
    <scope>NUCLEOTIDE SEQUENCE [LARGE SCALE GENOMIC DNA]</scope>
    <source>
        <strain evidence="2">cv. PBC81</strain>
    </source>
</reference>
<protein>
    <submittedName>
        <fullName evidence="1">Uncharacterized protein</fullName>
    </submittedName>
</protein>
<comment type="caution">
    <text evidence="1">The sequence shown here is derived from an EMBL/GenBank/DDBJ whole genome shotgun (WGS) entry which is preliminary data.</text>
</comment>
<keyword evidence="2" id="KW-1185">Reference proteome</keyword>
<dbReference type="Proteomes" id="UP000224567">
    <property type="component" value="Unassembled WGS sequence"/>
</dbReference>
<accession>A0A2G2VTV7</accession>
<dbReference type="EMBL" id="MLFT02000010">
    <property type="protein sequence ID" value="PHT36383.1"/>
    <property type="molecule type" value="Genomic_DNA"/>
</dbReference>
<name>A0A2G2VTV7_CAPBA</name>
<gene>
    <name evidence="1" type="ORF">CQW23_24083</name>
</gene>
<organism evidence="1 2">
    <name type="scientific">Capsicum baccatum</name>
    <name type="common">Peruvian pepper</name>
    <dbReference type="NCBI Taxonomy" id="33114"/>
    <lineage>
        <taxon>Eukaryota</taxon>
        <taxon>Viridiplantae</taxon>
        <taxon>Streptophyta</taxon>
        <taxon>Embryophyta</taxon>
        <taxon>Tracheophyta</taxon>
        <taxon>Spermatophyta</taxon>
        <taxon>Magnoliopsida</taxon>
        <taxon>eudicotyledons</taxon>
        <taxon>Gunneridae</taxon>
        <taxon>Pentapetalae</taxon>
        <taxon>asterids</taxon>
        <taxon>lamiids</taxon>
        <taxon>Solanales</taxon>
        <taxon>Solanaceae</taxon>
        <taxon>Solanoideae</taxon>
        <taxon>Capsiceae</taxon>
        <taxon>Capsicum</taxon>
    </lineage>
</organism>
<dbReference type="AlphaFoldDB" id="A0A2G2VTV7"/>
<evidence type="ECO:0000313" key="2">
    <source>
        <dbReference type="Proteomes" id="UP000224567"/>
    </source>
</evidence>